<dbReference type="HOGENOM" id="CLU_1695818_0_0_1"/>
<feature type="region of interest" description="Disordered" evidence="1">
    <location>
        <begin position="1"/>
        <end position="120"/>
    </location>
</feature>
<sequence length="155" mass="16147">MDSCTPPCPHQAKSNKHRKAHPLQQRSSEGGKHSSSTEDDLPHGTRRRQRRGRSLGGSLDGIRRGRSDGGAGDTTGRNADVAVGYRSGSARAVRRKHGGRSAGTDGTIGDPHEIGAGDAGLVGEMDHDATVAEESTNPGNKSSIVVRVAGECVSM</sequence>
<protein>
    <submittedName>
        <fullName evidence="2">Uncharacterized protein</fullName>
    </submittedName>
</protein>
<dbReference type="InParanoid" id="K2RXP0"/>
<evidence type="ECO:0000313" key="3">
    <source>
        <dbReference type="Proteomes" id="UP000007129"/>
    </source>
</evidence>
<dbReference type="EMBL" id="AHHD01000163">
    <property type="protein sequence ID" value="EKG19508.1"/>
    <property type="molecule type" value="Genomic_DNA"/>
</dbReference>
<proteinExistence type="predicted"/>
<name>K2RXP0_MACPH</name>
<reference evidence="2 3" key="1">
    <citation type="journal article" date="2012" name="BMC Genomics">
        <title>Tools to kill: Genome of one of the most destructive plant pathogenic fungi Macrophomina phaseolina.</title>
        <authorList>
            <person name="Islam M.S."/>
            <person name="Haque M.S."/>
            <person name="Islam M.M."/>
            <person name="Emdad E.M."/>
            <person name="Halim A."/>
            <person name="Hossen Q.M.M."/>
            <person name="Hossain M.Z."/>
            <person name="Ahmed B."/>
            <person name="Rahim S."/>
            <person name="Rahman M.S."/>
            <person name="Alam M.M."/>
            <person name="Hou S."/>
            <person name="Wan X."/>
            <person name="Saito J.A."/>
            <person name="Alam M."/>
        </authorList>
    </citation>
    <scope>NUCLEOTIDE SEQUENCE [LARGE SCALE GENOMIC DNA]</scope>
    <source>
        <strain evidence="2 3">MS6</strain>
    </source>
</reference>
<evidence type="ECO:0000313" key="2">
    <source>
        <dbReference type="EMBL" id="EKG19508.1"/>
    </source>
</evidence>
<dbReference type="VEuPathDB" id="FungiDB:MPH_03372"/>
<dbReference type="AlphaFoldDB" id="K2RXP0"/>
<feature type="compositionally biased region" description="Basic and acidic residues" evidence="1">
    <location>
        <begin position="29"/>
        <end position="43"/>
    </location>
</feature>
<comment type="caution">
    <text evidence="2">The sequence shown here is derived from an EMBL/GenBank/DDBJ whole genome shotgun (WGS) entry which is preliminary data.</text>
</comment>
<evidence type="ECO:0000256" key="1">
    <source>
        <dbReference type="SAM" id="MobiDB-lite"/>
    </source>
</evidence>
<accession>K2RXP0</accession>
<gene>
    <name evidence="2" type="ORF">MPH_03372</name>
</gene>
<dbReference type="Proteomes" id="UP000007129">
    <property type="component" value="Unassembled WGS sequence"/>
</dbReference>
<feature type="compositionally biased region" description="Basic residues" evidence="1">
    <location>
        <begin position="44"/>
        <end position="53"/>
    </location>
</feature>
<organism evidence="2 3">
    <name type="scientific">Macrophomina phaseolina (strain MS6)</name>
    <name type="common">Charcoal rot fungus</name>
    <dbReference type="NCBI Taxonomy" id="1126212"/>
    <lineage>
        <taxon>Eukaryota</taxon>
        <taxon>Fungi</taxon>
        <taxon>Dikarya</taxon>
        <taxon>Ascomycota</taxon>
        <taxon>Pezizomycotina</taxon>
        <taxon>Dothideomycetes</taxon>
        <taxon>Dothideomycetes incertae sedis</taxon>
        <taxon>Botryosphaeriales</taxon>
        <taxon>Botryosphaeriaceae</taxon>
        <taxon>Macrophomina</taxon>
    </lineage>
</organism>